<protein>
    <submittedName>
        <fullName evidence="1">29751_t:CDS:1</fullName>
    </submittedName>
</protein>
<organism evidence="1 2">
    <name type="scientific">Racocetra persica</name>
    <dbReference type="NCBI Taxonomy" id="160502"/>
    <lineage>
        <taxon>Eukaryota</taxon>
        <taxon>Fungi</taxon>
        <taxon>Fungi incertae sedis</taxon>
        <taxon>Mucoromycota</taxon>
        <taxon>Glomeromycotina</taxon>
        <taxon>Glomeromycetes</taxon>
        <taxon>Diversisporales</taxon>
        <taxon>Gigasporaceae</taxon>
        <taxon>Racocetra</taxon>
    </lineage>
</organism>
<evidence type="ECO:0000313" key="2">
    <source>
        <dbReference type="Proteomes" id="UP000789920"/>
    </source>
</evidence>
<gene>
    <name evidence="1" type="ORF">RPERSI_LOCUS29013</name>
</gene>
<keyword evidence="2" id="KW-1185">Reference proteome</keyword>
<dbReference type="EMBL" id="CAJVQC010107736">
    <property type="protein sequence ID" value="CAG8833924.1"/>
    <property type="molecule type" value="Genomic_DNA"/>
</dbReference>
<sequence>TRPLASIENISPLIYESSYCGIENIKYSEIESNNDLRFEKDIEGELGFEREKDTEDGPAIEYENNTEDGPSIEPENGPGIGLEEDIDIISKSDDTSKNTDNYQHGHLPPIHIEIYHEKTFETWKEYQETLECYACQNNFAIRKK</sequence>
<accession>A0ACA9SB10</accession>
<comment type="caution">
    <text evidence="1">The sequence shown here is derived from an EMBL/GenBank/DDBJ whole genome shotgun (WGS) entry which is preliminary data.</text>
</comment>
<reference evidence="1" key="1">
    <citation type="submission" date="2021-06" db="EMBL/GenBank/DDBJ databases">
        <authorList>
            <person name="Kallberg Y."/>
            <person name="Tangrot J."/>
            <person name="Rosling A."/>
        </authorList>
    </citation>
    <scope>NUCLEOTIDE SEQUENCE</scope>
    <source>
        <strain evidence="1">MA461A</strain>
    </source>
</reference>
<name>A0ACA9SB10_9GLOM</name>
<evidence type="ECO:0000313" key="1">
    <source>
        <dbReference type="EMBL" id="CAG8833924.1"/>
    </source>
</evidence>
<proteinExistence type="predicted"/>
<feature type="non-terminal residue" evidence="1">
    <location>
        <position position="1"/>
    </location>
</feature>
<dbReference type="Proteomes" id="UP000789920">
    <property type="component" value="Unassembled WGS sequence"/>
</dbReference>